<dbReference type="GO" id="GO:0005737">
    <property type="term" value="C:cytoplasm"/>
    <property type="evidence" value="ECO:0007669"/>
    <property type="project" value="UniProtKB-SubCell"/>
</dbReference>
<dbReference type="OrthoDB" id="9798772at2"/>
<sequence>MLNDLSLLRLLQITNTALPVGAYSYSEGLESLVEAQVIHDQRTLKHWLEQELSYGAIRIEAAIMLRGYKAKEAGDLKVLEYWNNWAKAARETAELREQSWQMGHALRRLLEKLEPELSEEFNSLSQEVSFAIAFGIAAAHWQIDSSATISGYLHSWTTNLISAGIRLIPLGQTTGQQLLSQLHSRIIATSREISDLKDDDLSSCGWGLALTSMAHEIQYSRLFRS</sequence>
<dbReference type="STRING" id="454136.NIES2119_28105"/>
<name>A0A1U7I5Z3_9CYAN</name>
<dbReference type="Pfam" id="PF01730">
    <property type="entry name" value="UreF"/>
    <property type="match status" value="1"/>
</dbReference>
<gene>
    <name evidence="3" type="primary">ureF</name>
    <name evidence="4" type="ORF">NIES2119_28105</name>
</gene>
<dbReference type="Proteomes" id="UP000185860">
    <property type="component" value="Unassembled WGS sequence"/>
</dbReference>
<organism evidence="4 5">
    <name type="scientific">[Phormidium ambiguum] IAM M-71</name>
    <dbReference type="NCBI Taxonomy" id="454136"/>
    <lineage>
        <taxon>Bacteria</taxon>
        <taxon>Bacillati</taxon>
        <taxon>Cyanobacteriota</taxon>
        <taxon>Cyanophyceae</taxon>
        <taxon>Oscillatoriophycideae</taxon>
        <taxon>Aerosakkonematales</taxon>
        <taxon>Aerosakkonemataceae</taxon>
        <taxon>Floridanema</taxon>
    </lineage>
</organism>
<dbReference type="PIRSF" id="PIRSF009467">
    <property type="entry name" value="Ureas_acces_UreF"/>
    <property type="match status" value="1"/>
</dbReference>
<dbReference type="InterPro" id="IPR038277">
    <property type="entry name" value="UreF_sf"/>
</dbReference>
<dbReference type="HAMAP" id="MF_01385">
    <property type="entry name" value="UreF"/>
    <property type="match status" value="1"/>
</dbReference>
<accession>A0A1U7I5Z3</accession>
<comment type="function">
    <text evidence="3">Required for maturation of urease via the functional incorporation of the urease nickel metallocenter.</text>
</comment>
<dbReference type="PANTHER" id="PTHR33620">
    <property type="entry name" value="UREASE ACCESSORY PROTEIN F"/>
    <property type="match status" value="1"/>
</dbReference>
<dbReference type="GO" id="GO:0016151">
    <property type="term" value="F:nickel cation binding"/>
    <property type="evidence" value="ECO:0007669"/>
    <property type="project" value="UniProtKB-UniRule"/>
</dbReference>
<keyword evidence="1 3" id="KW-0996">Nickel insertion</keyword>
<dbReference type="InterPro" id="IPR002639">
    <property type="entry name" value="UreF"/>
</dbReference>
<protein>
    <recommendedName>
        <fullName evidence="3">Urease accessory protein UreF</fullName>
    </recommendedName>
</protein>
<comment type="caution">
    <text evidence="4">The sequence shown here is derived from an EMBL/GenBank/DDBJ whole genome shotgun (WGS) entry which is preliminary data.</text>
</comment>
<comment type="subunit">
    <text evidence="3">UreD, UreF and UreG form a complex that acts as a GTP-hydrolysis-dependent molecular chaperone, activating the urease apoprotein by helping to assemble the nickel containing metallocenter of UreC. The UreE protein probably delivers the nickel.</text>
</comment>
<proteinExistence type="inferred from homology"/>
<dbReference type="Gene3D" id="1.10.4190.10">
    <property type="entry name" value="Urease accessory protein UreF"/>
    <property type="match status" value="1"/>
</dbReference>
<evidence type="ECO:0000256" key="2">
    <source>
        <dbReference type="ARBA" id="ARBA00023186"/>
    </source>
</evidence>
<comment type="subcellular location">
    <subcellularLocation>
        <location evidence="3">Cytoplasm</location>
    </subcellularLocation>
</comment>
<dbReference type="PANTHER" id="PTHR33620:SF1">
    <property type="entry name" value="UREASE ACCESSORY PROTEIN F"/>
    <property type="match status" value="1"/>
</dbReference>
<evidence type="ECO:0000256" key="3">
    <source>
        <dbReference type="HAMAP-Rule" id="MF_01385"/>
    </source>
</evidence>
<keyword evidence="2 3" id="KW-0143">Chaperone</keyword>
<keyword evidence="3" id="KW-0963">Cytoplasm</keyword>
<dbReference type="EMBL" id="MRCE01000047">
    <property type="protein sequence ID" value="OKH31712.1"/>
    <property type="molecule type" value="Genomic_DNA"/>
</dbReference>
<evidence type="ECO:0000256" key="1">
    <source>
        <dbReference type="ARBA" id="ARBA00022988"/>
    </source>
</evidence>
<reference evidence="4 5" key="1">
    <citation type="submission" date="2016-11" db="EMBL/GenBank/DDBJ databases">
        <title>Draft Genome Sequences of Nine Cyanobacterial Strains from Diverse Habitats.</title>
        <authorList>
            <person name="Zhu T."/>
            <person name="Hou S."/>
            <person name="Lu X."/>
            <person name="Hess W.R."/>
        </authorList>
    </citation>
    <scope>NUCLEOTIDE SEQUENCE [LARGE SCALE GENOMIC DNA]</scope>
    <source>
        <strain evidence="4 5">IAM M-71</strain>
    </source>
</reference>
<evidence type="ECO:0000313" key="5">
    <source>
        <dbReference type="Proteomes" id="UP000185860"/>
    </source>
</evidence>
<dbReference type="RefSeq" id="WP_073596799.1">
    <property type="nucleotide sequence ID" value="NZ_MRCE01000047.1"/>
</dbReference>
<dbReference type="AlphaFoldDB" id="A0A1U7I5Z3"/>
<evidence type="ECO:0000313" key="4">
    <source>
        <dbReference type="EMBL" id="OKH31712.1"/>
    </source>
</evidence>
<comment type="similarity">
    <text evidence="3">Belongs to the UreF family.</text>
</comment>